<evidence type="ECO:0000313" key="1">
    <source>
        <dbReference type="EMBL" id="TKW54510.1"/>
    </source>
</evidence>
<evidence type="ECO:0000313" key="2">
    <source>
        <dbReference type="Proteomes" id="UP000310108"/>
    </source>
</evidence>
<protein>
    <submittedName>
        <fullName evidence="1">Uncharacterized protein</fullName>
    </submittedName>
</protein>
<dbReference type="AlphaFoldDB" id="A0A4U6XF83"/>
<reference evidence="1 2" key="1">
    <citation type="journal article" date="2019" name="PLoS ONE">
        <title>Comparative genome analysis indicates high evolutionary potential of pathogenicity genes in Colletotrichum tanaceti.</title>
        <authorList>
            <person name="Lelwala R.V."/>
            <person name="Korhonen P.K."/>
            <person name="Young N.D."/>
            <person name="Scott J.B."/>
            <person name="Ades P.A."/>
            <person name="Gasser R.B."/>
            <person name="Taylor P.W.J."/>
        </authorList>
    </citation>
    <scope>NUCLEOTIDE SEQUENCE [LARGE SCALE GENOMIC DNA]</scope>
    <source>
        <strain evidence="1">BRIP57314</strain>
    </source>
</reference>
<organism evidence="1 2">
    <name type="scientific">Colletotrichum tanaceti</name>
    <dbReference type="NCBI Taxonomy" id="1306861"/>
    <lineage>
        <taxon>Eukaryota</taxon>
        <taxon>Fungi</taxon>
        <taxon>Dikarya</taxon>
        <taxon>Ascomycota</taxon>
        <taxon>Pezizomycotina</taxon>
        <taxon>Sordariomycetes</taxon>
        <taxon>Hypocreomycetidae</taxon>
        <taxon>Glomerellales</taxon>
        <taxon>Glomerellaceae</taxon>
        <taxon>Colletotrichum</taxon>
        <taxon>Colletotrichum destructivum species complex</taxon>
    </lineage>
</organism>
<dbReference type="EMBL" id="PJEX01000134">
    <property type="protein sequence ID" value="TKW54510.1"/>
    <property type="molecule type" value="Genomic_DNA"/>
</dbReference>
<sequence length="80" mass="8731">MRRQQGGGVIHRSHQTDHLVLGALHTARLSASDLPQLAHNRTGLAHGGKRLPLLARHVRLLLVSHASKQVAQVKNTEITV</sequence>
<proteinExistence type="predicted"/>
<gene>
    <name evidence="1" type="ORF">CTA1_9841</name>
</gene>
<name>A0A4U6XF83_9PEZI</name>
<keyword evidence="2" id="KW-1185">Reference proteome</keyword>
<accession>A0A4U6XF83</accession>
<comment type="caution">
    <text evidence="1">The sequence shown here is derived from an EMBL/GenBank/DDBJ whole genome shotgun (WGS) entry which is preliminary data.</text>
</comment>
<dbReference type="Proteomes" id="UP000310108">
    <property type="component" value="Unassembled WGS sequence"/>
</dbReference>